<sequence length="62" mass="7009">MLDFEENLEIPILLGRPFLTIYRATIDVGRGELIMDIKGETKVFKCVKPESKSEEALPSQAK</sequence>
<name>A0A5B6VNL5_9ROSI</name>
<dbReference type="EMBL" id="SMMG02000006">
    <property type="protein sequence ID" value="KAA3470575.1"/>
    <property type="molecule type" value="Genomic_DNA"/>
</dbReference>
<evidence type="ECO:0000313" key="1">
    <source>
        <dbReference type="EMBL" id="KAA3470575.1"/>
    </source>
</evidence>
<evidence type="ECO:0000313" key="2">
    <source>
        <dbReference type="Proteomes" id="UP000325315"/>
    </source>
</evidence>
<dbReference type="OrthoDB" id="1749354at2759"/>
<reference evidence="2" key="1">
    <citation type="journal article" date="2019" name="Plant Biotechnol. J.">
        <title>Genome sequencing of the Australian wild diploid species Gossypium australe highlights disease resistance and delayed gland morphogenesis.</title>
        <authorList>
            <person name="Cai Y."/>
            <person name="Cai X."/>
            <person name="Wang Q."/>
            <person name="Wang P."/>
            <person name="Zhang Y."/>
            <person name="Cai C."/>
            <person name="Xu Y."/>
            <person name="Wang K."/>
            <person name="Zhou Z."/>
            <person name="Wang C."/>
            <person name="Geng S."/>
            <person name="Li B."/>
            <person name="Dong Q."/>
            <person name="Hou Y."/>
            <person name="Wang H."/>
            <person name="Ai P."/>
            <person name="Liu Z."/>
            <person name="Yi F."/>
            <person name="Sun M."/>
            <person name="An G."/>
            <person name="Cheng J."/>
            <person name="Zhang Y."/>
            <person name="Shi Q."/>
            <person name="Xie Y."/>
            <person name="Shi X."/>
            <person name="Chang Y."/>
            <person name="Huang F."/>
            <person name="Chen Y."/>
            <person name="Hong S."/>
            <person name="Mi L."/>
            <person name="Sun Q."/>
            <person name="Zhang L."/>
            <person name="Zhou B."/>
            <person name="Peng R."/>
            <person name="Zhang X."/>
            <person name="Liu F."/>
        </authorList>
    </citation>
    <scope>NUCLEOTIDE SEQUENCE [LARGE SCALE GENOMIC DNA]</scope>
    <source>
        <strain evidence="2">cv. PA1801</strain>
    </source>
</reference>
<dbReference type="AlphaFoldDB" id="A0A5B6VNL5"/>
<proteinExistence type="predicted"/>
<protein>
    <submittedName>
        <fullName evidence="1">Nuclear pore complex protein GP210-like protein</fullName>
    </submittedName>
</protein>
<dbReference type="Proteomes" id="UP000325315">
    <property type="component" value="Unassembled WGS sequence"/>
</dbReference>
<comment type="caution">
    <text evidence="1">The sequence shown here is derived from an EMBL/GenBank/DDBJ whole genome shotgun (WGS) entry which is preliminary data.</text>
</comment>
<organism evidence="1 2">
    <name type="scientific">Gossypium australe</name>
    <dbReference type="NCBI Taxonomy" id="47621"/>
    <lineage>
        <taxon>Eukaryota</taxon>
        <taxon>Viridiplantae</taxon>
        <taxon>Streptophyta</taxon>
        <taxon>Embryophyta</taxon>
        <taxon>Tracheophyta</taxon>
        <taxon>Spermatophyta</taxon>
        <taxon>Magnoliopsida</taxon>
        <taxon>eudicotyledons</taxon>
        <taxon>Gunneridae</taxon>
        <taxon>Pentapetalae</taxon>
        <taxon>rosids</taxon>
        <taxon>malvids</taxon>
        <taxon>Malvales</taxon>
        <taxon>Malvaceae</taxon>
        <taxon>Malvoideae</taxon>
        <taxon>Gossypium</taxon>
    </lineage>
</organism>
<accession>A0A5B6VNL5</accession>
<gene>
    <name evidence="1" type="ORF">EPI10_016273</name>
</gene>
<keyword evidence="2" id="KW-1185">Reference proteome</keyword>